<dbReference type="EMBL" id="JAVDVC010000001">
    <property type="protein sequence ID" value="MDR6956698.1"/>
    <property type="molecule type" value="Genomic_DNA"/>
</dbReference>
<dbReference type="AlphaFoldDB" id="A0AAW8M4N8"/>
<dbReference type="RefSeq" id="WP_265036084.1">
    <property type="nucleotide sequence ID" value="NZ_JAVDVC010000001.1"/>
</dbReference>
<reference evidence="2" key="1">
    <citation type="submission" date="2023-07" db="EMBL/GenBank/DDBJ databases">
        <title>Sorghum-associated microbial communities from plants grown in Nebraska, USA.</title>
        <authorList>
            <person name="Schachtman D."/>
        </authorList>
    </citation>
    <scope>NUCLEOTIDE SEQUENCE</scope>
    <source>
        <strain evidence="2">3432</strain>
    </source>
</reference>
<evidence type="ECO:0000256" key="1">
    <source>
        <dbReference type="SAM" id="Phobius"/>
    </source>
</evidence>
<keyword evidence="1" id="KW-0812">Transmembrane</keyword>
<feature type="transmembrane region" description="Helical" evidence="1">
    <location>
        <begin position="45"/>
        <end position="68"/>
    </location>
</feature>
<proteinExistence type="predicted"/>
<feature type="transmembrane region" description="Helical" evidence="1">
    <location>
        <begin position="111"/>
        <end position="131"/>
    </location>
</feature>
<comment type="caution">
    <text evidence="2">The sequence shown here is derived from an EMBL/GenBank/DDBJ whole genome shotgun (WGS) entry which is preliminary data.</text>
</comment>
<accession>A0AAW8M4N8</accession>
<evidence type="ECO:0000313" key="3">
    <source>
        <dbReference type="Proteomes" id="UP001252613"/>
    </source>
</evidence>
<dbReference type="Proteomes" id="UP001252613">
    <property type="component" value="Unassembled WGS sequence"/>
</dbReference>
<evidence type="ECO:0000313" key="2">
    <source>
        <dbReference type="EMBL" id="MDR6956698.1"/>
    </source>
</evidence>
<name>A0AAW8M4N8_9PSED</name>
<keyword evidence="1" id="KW-1133">Transmembrane helix</keyword>
<protein>
    <submittedName>
        <fullName evidence="2">Protein-S-isoprenylcysteine O-methyltransferase Ste14</fullName>
    </submittedName>
</protein>
<sequence>MKFHPLRLEARDLSLALFAFSLMLPAINTRNEVWEFESVTYGYEALCIGFLALLGDSAAWLANPFFIVAYFSQKSAKRRLISSLCATLLGLSSYLYTSMWNDGDGRLTVTGYSYGFYVWLSSFLWLLFLAARKTMRDSQAVDCLNAR</sequence>
<keyword evidence="1" id="KW-0472">Membrane</keyword>
<organism evidence="2 3">
    <name type="scientific">Pseudomonas brassicacearum</name>
    <dbReference type="NCBI Taxonomy" id="930166"/>
    <lineage>
        <taxon>Bacteria</taxon>
        <taxon>Pseudomonadati</taxon>
        <taxon>Pseudomonadota</taxon>
        <taxon>Gammaproteobacteria</taxon>
        <taxon>Pseudomonadales</taxon>
        <taxon>Pseudomonadaceae</taxon>
        <taxon>Pseudomonas</taxon>
    </lineage>
</organism>
<gene>
    <name evidence="2" type="ORF">J2W43_000661</name>
</gene>
<feature type="transmembrane region" description="Helical" evidence="1">
    <location>
        <begin position="80"/>
        <end position="99"/>
    </location>
</feature>